<evidence type="ECO:0000313" key="3">
    <source>
        <dbReference type="Proteomes" id="UP000004931"/>
    </source>
</evidence>
<dbReference type="Pfam" id="PF00873">
    <property type="entry name" value="ACR_tran"/>
    <property type="match status" value="2"/>
</dbReference>
<gene>
    <name evidence="2" type="ORF">GP2143_09040</name>
</gene>
<evidence type="ECO:0000256" key="1">
    <source>
        <dbReference type="SAM" id="Phobius"/>
    </source>
</evidence>
<feature type="transmembrane region" description="Helical" evidence="1">
    <location>
        <begin position="356"/>
        <end position="376"/>
    </location>
</feature>
<dbReference type="PRINTS" id="PR00702">
    <property type="entry name" value="ACRIFLAVINRP"/>
</dbReference>
<dbReference type="GO" id="GO:0042910">
    <property type="term" value="F:xenobiotic transmembrane transporter activity"/>
    <property type="evidence" value="ECO:0007669"/>
    <property type="project" value="TreeGrafter"/>
</dbReference>
<dbReference type="Gene3D" id="1.20.1640.10">
    <property type="entry name" value="Multidrug efflux transporter AcrB transmembrane domain"/>
    <property type="match status" value="2"/>
</dbReference>
<evidence type="ECO:0000313" key="2">
    <source>
        <dbReference type="EMBL" id="EAW30338.1"/>
    </source>
</evidence>
<dbReference type="GO" id="GO:0005886">
    <property type="term" value="C:plasma membrane"/>
    <property type="evidence" value="ECO:0007669"/>
    <property type="project" value="TreeGrafter"/>
</dbReference>
<name>A0YFC4_9GAMM</name>
<dbReference type="PANTHER" id="PTHR32063">
    <property type="match status" value="1"/>
</dbReference>
<feature type="transmembrane region" description="Helical" evidence="1">
    <location>
        <begin position="382"/>
        <end position="403"/>
    </location>
</feature>
<accession>A0YFC4</accession>
<dbReference type="AlphaFoldDB" id="A0YFC4"/>
<dbReference type="Proteomes" id="UP000004931">
    <property type="component" value="Unassembled WGS sequence"/>
</dbReference>
<dbReference type="STRING" id="247633.GP2143_09040"/>
<feature type="transmembrane region" description="Helical" evidence="1">
    <location>
        <begin position="1061"/>
        <end position="1087"/>
    </location>
</feature>
<sequence>MKTIIAWFANNHIAANLLMILIILAGLASLANIPQKSFPDLDVPIITIAVPYLGAAPEEVEQGVCIRVEEELEGIEGIKKINSTANEGLCSVQVELFESADESKALDDVKSRVDAIDTFPEETEQPIVTLVSVVRPVLDIAITGPEDERTLKILGQQVRDDIAALSGVTQVELRNTRPYEVSIEVSEISLRRHGLTFDEVAKAVRERSLDLPGGSIKTAGGEILLRTKGQAYWGDEFGDLLLFTRADGTRLYLKDVATVVDGFQDTDQLLRFDGKPAALIRVSRIGEQDIIEIDRTVKAYLETSALTLPEGVELTVWNDGSKLLKDRLETLLGSARQGFLMVLLLLAMFLRPRLAFWVSVGVPVAFLGSLILVSYLGFSIDAISLFGFILVLGILVDDAVVVGESIHSHQQKHESLLEGSIRGAQAVSVPVIFGVLTTMVAFVPLVLAPGSMGQISTVIASVVMSCLVFSLIESQLVLPSHLGHQNVEKPVSEIGLLVFPIAAIAFSEFAWDLPSYLQMAIVLFAVLYLFNYLGYAKPVAEKLIDMQQGFSDKMERLIDTRFRGAVNAAIGVRYTVIAIAFVAFLSAIGIVGSGRLPFSFFPPLESDQAIAQLTMPLGTPVEVTNQAVIQMEQIAQQLAAELANDFPSAPPVTHILSAVGSQPGGGSGVGVDPGAGAGGSGSHIGEVTLQLTPSQTRSLETREVANIWRDRVGQIPGAVELKFSTSLFTVGNAIDIQLEGNNVDELRIAAERLRNKLAEYPGVIDITDSFRAGKQELKLDMSPSGEALGLSLGNLARQVRQAFYGEEAQRIQRGRDDVRVMVRYSQDERESIGTLRQMRIRTEDGFEVPFETVASAELGRGFSSIKRANRQRVVNVIADVDRTQITANEVLADLRGGSLDDILGDFPRIKYSLEGEQREQSESVQSLIPLFFIALFVIYGLLAIPLKSYTQPLIIMSVIPFAFCGAIWGHQIMKTFDLVSGLAMMSVMGVIAASGVVVNSSLVLVHNVNTRRAAGMSFHEAVIESAVSRCRPIVLTSMTTFVGLMPLMFNQSVQAQFLVPMAVSLAFGVLFATVVTLLVVPSGYIILEDFHRWRGKDRSQDDDNSEAELRV</sequence>
<dbReference type="Gene3D" id="3.30.70.1440">
    <property type="entry name" value="Multidrug efflux transporter AcrB pore domain"/>
    <property type="match status" value="1"/>
</dbReference>
<feature type="transmembrane region" description="Helical" evidence="1">
    <location>
        <begin position="953"/>
        <end position="970"/>
    </location>
</feature>
<dbReference type="EMBL" id="AAVT01000008">
    <property type="protein sequence ID" value="EAW30338.1"/>
    <property type="molecule type" value="Genomic_DNA"/>
</dbReference>
<protein>
    <submittedName>
        <fullName evidence="2">Cobalt-zinc-cadmium resistance protein (CzcA)-like</fullName>
    </submittedName>
</protein>
<feature type="transmembrane region" description="Helical" evidence="1">
    <location>
        <begin position="982"/>
        <end position="1005"/>
    </location>
</feature>
<dbReference type="eggNOG" id="COG0841">
    <property type="taxonomic scope" value="Bacteria"/>
</dbReference>
<dbReference type="SUPFAM" id="SSF82866">
    <property type="entry name" value="Multidrug efflux transporter AcrB transmembrane domain"/>
    <property type="match status" value="2"/>
</dbReference>
<feature type="transmembrane region" description="Helical" evidence="1">
    <location>
        <begin position="571"/>
        <end position="592"/>
    </location>
</feature>
<feature type="transmembrane region" description="Helical" evidence="1">
    <location>
        <begin position="927"/>
        <end position="946"/>
    </location>
</feature>
<dbReference type="Gene3D" id="3.30.2090.10">
    <property type="entry name" value="Multidrug efflux transporter AcrB TolC docking domain, DN and DC subdomains"/>
    <property type="match status" value="2"/>
</dbReference>
<dbReference type="Gene3D" id="3.30.70.1320">
    <property type="entry name" value="Multidrug efflux transporter AcrB pore domain like"/>
    <property type="match status" value="1"/>
</dbReference>
<proteinExistence type="predicted"/>
<reference evidence="2 3" key="1">
    <citation type="journal article" date="2010" name="J. Bacteriol.">
        <title>Genome sequence of the oligotrophic marine Gammaproteobacterium HTCC2143, isolated from the Oregon Coast.</title>
        <authorList>
            <person name="Oh H.M."/>
            <person name="Kang I."/>
            <person name="Ferriera S."/>
            <person name="Giovannoni S.J."/>
            <person name="Cho J.C."/>
        </authorList>
    </citation>
    <scope>NUCLEOTIDE SEQUENCE [LARGE SCALE GENOMIC DNA]</scope>
    <source>
        <strain evidence="2 3">HTCC2143</strain>
    </source>
</reference>
<keyword evidence="1" id="KW-0812">Transmembrane</keyword>
<dbReference type="Gene3D" id="3.30.70.1430">
    <property type="entry name" value="Multidrug efflux transporter AcrB pore domain"/>
    <property type="match status" value="2"/>
</dbReference>
<dbReference type="SUPFAM" id="SSF82714">
    <property type="entry name" value="Multidrug efflux transporter AcrB TolC docking domain, DN and DC subdomains"/>
    <property type="match status" value="2"/>
</dbReference>
<dbReference type="SUPFAM" id="SSF82693">
    <property type="entry name" value="Multidrug efflux transporter AcrB pore domain, PN1, PN2, PC1 and PC2 subdomains"/>
    <property type="match status" value="1"/>
</dbReference>
<dbReference type="InterPro" id="IPR027463">
    <property type="entry name" value="AcrB_DN_DC_subdom"/>
</dbReference>
<organism evidence="2 3">
    <name type="scientific">marine gamma proteobacterium HTCC2143</name>
    <dbReference type="NCBI Taxonomy" id="247633"/>
    <lineage>
        <taxon>Bacteria</taxon>
        <taxon>Pseudomonadati</taxon>
        <taxon>Pseudomonadota</taxon>
        <taxon>Gammaproteobacteria</taxon>
        <taxon>Cellvibrionales</taxon>
        <taxon>Spongiibacteraceae</taxon>
        <taxon>BD1-7 clade</taxon>
    </lineage>
</organism>
<dbReference type="OrthoDB" id="5287122at2"/>
<feature type="transmembrane region" description="Helical" evidence="1">
    <location>
        <begin position="517"/>
        <end position="536"/>
    </location>
</feature>
<feature type="transmembrane region" description="Helical" evidence="1">
    <location>
        <begin position="12"/>
        <end position="31"/>
    </location>
</feature>
<keyword evidence="3" id="KW-1185">Reference proteome</keyword>
<feature type="transmembrane region" description="Helical" evidence="1">
    <location>
        <begin position="453"/>
        <end position="472"/>
    </location>
</feature>
<comment type="caution">
    <text evidence="2">The sequence shown here is derived from an EMBL/GenBank/DDBJ whole genome shotgun (WGS) entry which is preliminary data.</text>
</comment>
<dbReference type="InterPro" id="IPR001036">
    <property type="entry name" value="Acrflvin-R"/>
</dbReference>
<feature type="transmembrane region" description="Helical" evidence="1">
    <location>
        <begin position="1026"/>
        <end position="1049"/>
    </location>
</feature>
<keyword evidence="1" id="KW-0472">Membrane</keyword>
<keyword evidence="1" id="KW-1133">Transmembrane helix</keyword>
<dbReference type="PANTHER" id="PTHR32063:SF33">
    <property type="entry name" value="RND SUPERFAMILY EFFLUX PUMP PERMEASE COMPONENT"/>
    <property type="match status" value="1"/>
</dbReference>
<feature type="transmembrane region" description="Helical" evidence="1">
    <location>
        <begin position="424"/>
        <end position="447"/>
    </location>
</feature>